<proteinExistence type="predicted"/>
<comment type="caution">
    <text evidence="2">The sequence shown here is derived from an EMBL/GenBank/DDBJ whole genome shotgun (WGS) entry which is preliminary data.</text>
</comment>
<gene>
    <name evidence="2" type="ORF">D187_010128</name>
</gene>
<reference evidence="2" key="1">
    <citation type="submission" date="2013-05" db="EMBL/GenBank/DDBJ databases">
        <title>Genome assembly of Cystobacter fuscus DSM 2262.</title>
        <authorList>
            <person name="Sharma G."/>
            <person name="Khatri I."/>
            <person name="Kaur C."/>
            <person name="Mayilraj S."/>
            <person name="Subramanian S."/>
        </authorList>
    </citation>
    <scope>NUCLEOTIDE SEQUENCE [LARGE SCALE GENOMIC DNA]</scope>
    <source>
        <strain evidence="2">DSM 2262</strain>
    </source>
</reference>
<feature type="transmembrane region" description="Helical" evidence="1">
    <location>
        <begin position="12"/>
        <end position="34"/>
    </location>
</feature>
<dbReference type="Proteomes" id="UP000011682">
    <property type="component" value="Unassembled WGS sequence"/>
</dbReference>
<name>S9QJP7_CYSF2</name>
<keyword evidence="1" id="KW-1133">Transmembrane helix</keyword>
<feature type="transmembrane region" description="Helical" evidence="1">
    <location>
        <begin position="69"/>
        <end position="97"/>
    </location>
</feature>
<dbReference type="AlphaFoldDB" id="S9QJP7"/>
<keyword evidence="1" id="KW-0812">Transmembrane</keyword>
<protein>
    <submittedName>
        <fullName evidence="2">Uncharacterized protein</fullName>
    </submittedName>
</protein>
<dbReference type="RefSeq" id="WP_002621861.1">
    <property type="nucleotide sequence ID" value="NZ_ANAH02000009.1"/>
</dbReference>
<evidence type="ECO:0000256" key="1">
    <source>
        <dbReference type="SAM" id="Phobius"/>
    </source>
</evidence>
<dbReference type="EMBL" id="ANAH02000009">
    <property type="protein sequence ID" value="EPX61509.1"/>
    <property type="molecule type" value="Genomic_DNA"/>
</dbReference>
<organism evidence="2 3">
    <name type="scientific">Cystobacter fuscus (strain ATCC 25194 / DSM 2262 / NBRC 100088 / M29)</name>
    <dbReference type="NCBI Taxonomy" id="1242864"/>
    <lineage>
        <taxon>Bacteria</taxon>
        <taxon>Pseudomonadati</taxon>
        <taxon>Myxococcota</taxon>
        <taxon>Myxococcia</taxon>
        <taxon>Myxococcales</taxon>
        <taxon>Cystobacterineae</taxon>
        <taxon>Archangiaceae</taxon>
        <taxon>Cystobacter</taxon>
    </lineage>
</organism>
<keyword evidence="1" id="KW-0472">Membrane</keyword>
<feature type="transmembrane region" description="Helical" evidence="1">
    <location>
        <begin position="137"/>
        <end position="157"/>
    </location>
</feature>
<accession>S9QJP7</accession>
<sequence>MWLWLYYHFGTFFLQLNGGITLVSVVGLSILGAFDFGPGIASGPAALSNMGGLQGVGGLAKGLLGIAQVALFALALAAVVYALVFFMSALFTACLPARCQGLERERRVVARHYPAWRPHAIAPRPALTAWDWVQRGLGLLALLIPLWSVVLLLRLLAAWNVRFLYAPAAAGVLSKEQRGDLAAAQKPAIFMLGLL</sequence>
<keyword evidence="3" id="KW-1185">Reference proteome</keyword>
<evidence type="ECO:0000313" key="3">
    <source>
        <dbReference type="Proteomes" id="UP000011682"/>
    </source>
</evidence>
<evidence type="ECO:0000313" key="2">
    <source>
        <dbReference type="EMBL" id="EPX61509.1"/>
    </source>
</evidence>